<keyword evidence="3" id="KW-1185">Reference proteome</keyword>
<evidence type="ECO:0000256" key="1">
    <source>
        <dbReference type="SAM" id="MobiDB-lite"/>
    </source>
</evidence>
<dbReference type="AlphaFoldDB" id="A0A8T0RYN6"/>
<feature type="region of interest" description="Disordered" evidence="1">
    <location>
        <begin position="1"/>
        <end position="21"/>
    </location>
</feature>
<name>A0A8T0RYN6_PANVG</name>
<reference evidence="2" key="1">
    <citation type="submission" date="2020-05" db="EMBL/GenBank/DDBJ databases">
        <title>WGS assembly of Panicum virgatum.</title>
        <authorList>
            <person name="Lovell J.T."/>
            <person name="Jenkins J."/>
            <person name="Shu S."/>
            <person name="Juenger T.E."/>
            <person name="Schmutz J."/>
        </authorList>
    </citation>
    <scope>NUCLEOTIDE SEQUENCE</scope>
    <source>
        <strain evidence="2">AP13</strain>
    </source>
</reference>
<sequence length="282" mass="30752">MADARRVAPPPARSLRFTHAPPPVDRSGVGLVPRPGPARPLLVDAAVLVAFLAPLGVRQHRLAVRSQRTSSAAASTACPSTMSRRIAVIPLAAFAARRLGIPPRTARDLGGTRRWPVVVGNRFVVLLGLLTPRRRATTCVRGIPLPPLPRLRRHRALLVAPTPAPPQSARLLLLERNGVRRICRSFLTLTSSSSRNLRAPHQPVIRPDARRSVLACCHATVTFRRVRTTSPVTLWSSWWSALGRAARSGAGSSRYTDPKGRLGPAVQEVAQACHRRSRFHEV</sequence>
<gene>
    <name evidence="2" type="ORF">PVAP13_5NG502900</name>
</gene>
<accession>A0A8T0RYN6</accession>
<organism evidence="2 3">
    <name type="scientific">Panicum virgatum</name>
    <name type="common">Blackwell switchgrass</name>
    <dbReference type="NCBI Taxonomy" id="38727"/>
    <lineage>
        <taxon>Eukaryota</taxon>
        <taxon>Viridiplantae</taxon>
        <taxon>Streptophyta</taxon>
        <taxon>Embryophyta</taxon>
        <taxon>Tracheophyta</taxon>
        <taxon>Spermatophyta</taxon>
        <taxon>Magnoliopsida</taxon>
        <taxon>Liliopsida</taxon>
        <taxon>Poales</taxon>
        <taxon>Poaceae</taxon>
        <taxon>PACMAD clade</taxon>
        <taxon>Panicoideae</taxon>
        <taxon>Panicodae</taxon>
        <taxon>Paniceae</taxon>
        <taxon>Panicinae</taxon>
        <taxon>Panicum</taxon>
        <taxon>Panicum sect. Hiantes</taxon>
    </lineage>
</organism>
<dbReference type="Proteomes" id="UP000823388">
    <property type="component" value="Chromosome 5N"/>
</dbReference>
<comment type="caution">
    <text evidence="2">The sequence shown here is derived from an EMBL/GenBank/DDBJ whole genome shotgun (WGS) entry which is preliminary data.</text>
</comment>
<protein>
    <submittedName>
        <fullName evidence="2">Uncharacterized protein</fullName>
    </submittedName>
</protein>
<proteinExistence type="predicted"/>
<evidence type="ECO:0000313" key="2">
    <source>
        <dbReference type="EMBL" id="KAG2591742.1"/>
    </source>
</evidence>
<evidence type="ECO:0000313" key="3">
    <source>
        <dbReference type="Proteomes" id="UP000823388"/>
    </source>
</evidence>
<dbReference type="EMBL" id="CM029046">
    <property type="protein sequence ID" value="KAG2591742.1"/>
    <property type="molecule type" value="Genomic_DNA"/>
</dbReference>